<organism evidence="2 3">
    <name type="scientific">Paspalum vaginatum</name>
    <name type="common">seashore paspalum</name>
    <dbReference type="NCBI Taxonomy" id="158149"/>
    <lineage>
        <taxon>Eukaryota</taxon>
        <taxon>Viridiplantae</taxon>
        <taxon>Streptophyta</taxon>
        <taxon>Embryophyta</taxon>
        <taxon>Tracheophyta</taxon>
        <taxon>Spermatophyta</taxon>
        <taxon>Magnoliopsida</taxon>
        <taxon>Liliopsida</taxon>
        <taxon>Poales</taxon>
        <taxon>Poaceae</taxon>
        <taxon>PACMAD clade</taxon>
        <taxon>Panicoideae</taxon>
        <taxon>Andropogonodae</taxon>
        <taxon>Paspaleae</taxon>
        <taxon>Paspalinae</taxon>
        <taxon>Paspalum</taxon>
    </lineage>
</organism>
<sequence length="169" mass="17865">SYKRSLQRHSTSEPLNCLCWPVHLKMKKGSTVLTISLLFLLSLAFQGSWCAAEGSVGVSAERHRLRPHLQVQEQFHAEAKNTGLEIQSLSRRLGLGHDFQASTVEMKHNRRMATGHKGGTMGGAAGGGGGGAVTRPHSSKNVAAALPVPVAHVLALAFGCGVALSAFGF</sequence>
<feature type="region of interest" description="Disordered" evidence="1">
    <location>
        <begin position="116"/>
        <end position="136"/>
    </location>
</feature>
<feature type="non-terminal residue" evidence="2">
    <location>
        <position position="169"/>
    </location>
</feature>
<accession>A0A9W7XCQ4</accession>
<reference evidence="2 3" key="1">
    <citation type="submission" date="2022-10" db="EMBL/GenBank/DDBJ databases">
        <title>WGS assembly of Paspalum vaginatum 540-79.</title>
        <authorList>
            <person name="Sun G."/>
            <person name="Wase N."/>
            <person name="Shu S."/>
            <person name="Jenkins J."/>
            <person name="Zhou B."/>
            <person name="Torres-Rodriguez J."/>
            <person name="Chen C."/>
            <person name="Sandor L."/>
            <person name="Plott C."/>
            <person name="Yoshinga Y."/>
            <person name="Daum C."/>
            <person name="Qi P."/>
            <person name="Barry K."/>
            <person name="Lipzen A."/>
            <person name="Berry L."/>
            <person name="Pedersen C."/>
            <person name="Gottilla T."/>
            <person name="Foltz A."/>
            <person name="Yu H."/>
            <person name="O'Malley R."/>
            <person name="Zhang C."/>
            <person name="Devos K."/>
            <person name="Sigmon B."/>
            <person name="Yu B."/>
            <person name="Obata T."/>
            <person name="Schmutz J."/>
            <person name="Schnable J."/>
        </authorList>
    </citation>
    <scope>NUCLEOTIDE SEQUENCE [LARGE SCALE GENOMIC DNA]</scope>
    <source>
        <strain evidence="3">cv. 540-79</strain>
    </source>
</reference>
<dbReference type="OrthoDB" id="690618at2759"/>
<gene>
    <name evidence="2" type="ORF">BS78_K076600</name>
</gene>
<dbReference type="AlphaFoldDB" id="A0A9W7XCQ4"/>
<proteinExistence type="predicted"/>
<comment type="caution">
    <text evidence="2">The sequence shown here is derived from an EMBL/GenBank/DDBJ whole genome shotgun (WGS) entry which is preliminary data.</text>
</comment>
<name>A0A9W7XCQ4_9POAL</name>
<dbReference type="EMBL" id="MU629548">
    <property type="protein sequence ID" value="KAJ1256156.1"/>
    <property type="molecule type" value="Genomic_DNA"/>
</dbReference>
<protein>
    <submittedName>
        <fullName evidence="2">Uncharacterized protein</fullName>
    </submittedName>
</protein>
<evidence type="ECO:0000256" key="1">
    <source>
        <dbReference type="SAM" id="MobiDB-lite"/>
    </source>
</evidence>
<keyword evidence="3" id="KW-1185">Reference proteome</keyword>
<feature type="compositionally biased region" description="Gly residues" evidence="1">
    <location>
        <begin position="116"/>
        <end position="132"/>
    </location>
</feature>
<evidence type="ECO:0000313" key="2">
    <source>
        <dbReference type="EMBL" id="KAJ1256156.1"/>
    </source>
</evidence>
<dbReference type="Proteomes" id="UP001164776">
    <property type="component" value="Unassembled WGS sequence"/>
</dbReference>
<evidence type="ECO:0000313" key="3">
    <source>
        <dbReference type="Proteomes" id="UP001164776"/>
    </source>
</evidence>